<dbReference type="Pfam" id="PF04237">
    <property type="entry name" value="YjbR"/>
    <property type="match status" value="1"/>
</dbReference>
<dbReference type="Proteomes" id="UP000606870">
    <property type="component" value="Unassembled WGS sequence"/>
</dbReference>
<dbReference type="PANTHER" id="PTHR35145:SF1">
    <property type="entry name" value="CYTOPLASMIC PROTEIN"/>
    <property type="match status" value="1"/>
</dbReference>
<dbReference type="RefSeq" id="WP_186502066.1">
    <property type="nucleotide sequence ID" value="NZ_JACOGK010000004.1"/>
</dbReference>
<dbReference type="PANTHER" id="PTHR35145">
    <property type="entry name" value="CYTOPLASMIC PROTEIN-RELATED"/>
    <property type="match status" value="1"/>
</dbReference>
<name>A0ABR6VFN6_9FIRM</name>
<dbReference type="SUPFAM" id="SSF142906">
    <property type="entry name" value="YjbR-like"/>
    <property type="match status" value="1"/>
</dbReference>
<sequence length="344" mass="38463">MDVSYLLARWHFVPEKLTAFGFHADHGVWTYAAPLGDLGVELHVTLTENTLTLHVYDPDMGENYLPFEMPNDTGAFAAAVREAAEAVVRRLQDECTVQADGTARIVAYARAQYGTETEQPWEKYPGFCTLKTPENKWYGLVMPVPAKVLGLAGTDTVTVLNVKAAPEKVVALPDGRHYFPAYHMNKKHWLSILIDSDLPDAAWQELLQESYSLAGGKDWRGTAWIIPANPKYYDFRKGLEENPCITWKQTGTVRKGETVYLYSAAPDSAILYKCRAIAVDLAPESGLKAKRMMTIAKVEAYPDDLLTLERLKPYGFHAVRSGRRLTADIVAHIEGLVTAYKNEH</sequence>
<dbReference type="InterPro" id="IPR058532">
    <property type="entry name" value="YjbR/MT2646/Rv2570-like"/>
</dbReference>
<comment type="caution">
    <text evidence="1">The sequence shown here is derived from an EMBL/GenBank/DDBJ whole genome shotgun (WGS) entry which is preliminary data.</text>
</comment>
<dbReference type="InterPro" id="IPR007351">
    <property type="entry name" value="YjbR"/>
</dbReference>
<dbReference type="EMBL" id="JACOGK010000004">
    <property type="protein sequence ID" value="MBC3536011.1"/>
    <property type="molecule type" value="Genomic_DNA"/>
</dbReference>
<reference evidence="1 2" key="1">
    <citation type="submission" date="2020-08" db="EMBL/GenBank/DDBJ databases">
        <authorList>
            <person name="Liu C."/>
            <person name="Sun Q."/>
        </authorList>
    </citation>
    <scope>NUCLEOTIDE SEQUENCE [LARGE SCALE GENOMIC DNA]</scope>
    <source>
        <strain evidence="1 2">NSJ-59</strain>
    </source>
</reference>
<dbReference type="GO" id="GO:0003677">
    <property type="term" value="F:DNA binding"/>
    <property type="evidence" value="ECO:0007669"/>
    <property type="project" value="UniProtKB-KW"/>
</dbReference>
<gene>
    <name evidence="1" type="ORF">H8J70_01885</name>
</gene>
<keyword evidence="1" id="KW-0238">DNA-binding</keyword>
<proteinExistence type="predicted"/>
<dbReference type="Gene3D" id="3.90.1150.30">
    <property type="match status" value="1"/>
</dbReference>
<evidence type="ECO:0000313" key="2">
    <source>
        <dbReference type="Proteomes" id="UP000606870"/>
    </source>
</evidence>
<dbReference type="InterPro" id="IPR038056">
    <property type="entry name" value="YjbR-like_sf"/>
</dbReference>
<keyword evidence="2" id="KW-1185">Reference proteome</keyword>
<organism evidence="1 2">
    <name type="scientific">Megasphaera hominis</name>
    <dbReference type="NCBI Taxonomy" id="159836"/>
    <lineage>
        <taxon>Bacteria</taxon>
        <taxon>Bacillati</taxon>
        <taxon>Bacillota</taxon>
        <taxon>Negativicutes</taxon>
        <taxon>Veillonellales</taxon>
        <taxon>Veillonellaceae</taxon>
        <taxon>Megasphaera</taxon>
    </lineage>
</organism>
<accession>A0ABR6VFN6</accession>
<evidence type="ECO:0000313" key="1">
    <source>
        <dbReference type="EMBL" id="MBC3536011.1"/>
    </source>
</evidence>
<protein>
    <submittedName>
        <fullName evidence="1">MmcQ/YjbR family DNA-binding protein</fullName>
    </submittedName>
</protein>